<dbReference type="InterPro" id="IPR052565">
    <property type="entry name" value="Glutaredoxin-like_YDR286C"/>
</dbReference>
<dbReference type="Gene3D" id="3.40.30.10">
    <property type="entry name" value="Glutaredoxin"/>
    <property type="match status" value="1"/>
</dbReference>
<evidence type="ECO:0000313" key="1">
    <source>
        <dbReference type="EMBL" id="KKB41566.1"/>
    </source>
</evidence>
<keyword evidence="2" id="KW-1185">Reference proteome</keyword>
<dbReference type="STRING" id="1221996.QY95_00710"/>
<dbReference type="Proteomes" id="UP000031563">
    <property type="component" value="Unassembled WGS sequence"/>
</dbReference>
<gene>
    <name evidence="1" type="ORF">QY95_00710</name>
</gene>
<organism evidence="1 2">
    <name type="scientific">Bacillus thermotolerans</name>
    <name type="common">Quasibacillus thermotolerans</name>
    <dbReference type="NCBI Taxonomy" id="1221996"/>
    <lineage>
        <taxon>Bacteria</taxon>
        <taxon>Bacillati</taxon>
        <taxon>Bacillota</taxon>
        <taxon>Bacilli</taxon>
        <taxon>Bacillales</taxon>
        <taxon>Bacillaceae</taxon>
        <taxon>Bacillus</taxon>
    </lineage>
</organism>
<proteinExistence type="predicted"/>
<protein>
    <submittedName>
        <fullName evidence="1">Glutaredoxin family protein</fullName>
    </submittedName>
</protein>
<dbReference type="OrthoDB" id="32865at2"/>
<evidence type="ECO:0000313" key="2">
    <source>
        <dbReference type="Proteomes" id="UP000031563"/>
    </source>
</evidence>
<dbReference type="InterPro" id="IPR036249">
    <property type="entry name" value="Thioredoxin-like_sf"/>
</dbReference>
<accession>A0A0F5HZL5</accession>
<name>A0A0F5I7T1_BACTR</name>
<dbReference type="RefSeq" id="WP_039230752.1">
    <property type="nucleotide sequence ID" value="NZ_JWIQ02000045.1"/>
</dbReference>
<sequence length="78" mass="9189">MKEVYFYTRPRCPLCEEAEAVLKLVREDASFQLYERNIDDKDEWMEKYGLMIPVVEIDGKVVQYGHIDYPTIKLAVDA</sequence>
<dbReference type="SUPFAM" id="SSF52833">
    <property type="entry name" value="Thioredoxin-like"/>
    <property type="match status" value="1"/>
</dbReference>
<dbReference type="PANTHER" id="PTHR33558">
    <property type="entry name" value="GLUTAREDOXIN-LIKE PROTEIN C5ORF63 HOMOLOG"/>
    <property type="match status" value="1"/>
</dbReference>
<comment type="caution">
    <text evidence="1">The sequence shown here is derived from an EMBL/GenBank/DDBJ whole genome shotgun (WGS) entry which is preliminary data.</text>
</comment>
<dbReference type="EMBL" id="JWIR02000021">
    <property type="protein sequence ID" value="KKB41566.1"/>
    <property type="molecule type" value="Genomic_DNA"/>
</dbReference>
<reference evidence="1" key="1">
    <citation type="submission" date="2015-02" db="EMBL/GenBank/DDBJ databases">
        <title>Genome Assembly of Bacillaceae bacterium MTCC 8252.</title>
        <authorList>
            <person name="Verma A."/>
            <person name="Khatri I."/>
            <person name="Mual P."/>
            <person name="Subramanian S."/>
            <person name="Krishnamurthi S."/>
        </authorList>
    </citation>
    <scope>NUCLEOTIDE SEQUENCE [LARGE SCALE GENOMIC DNA]</scope>
    <source>
        <strain evidence="1">MTCC 8252</strain>
    </source>
</reference>
<accession>A0A0F5I7T1</accession>
<dbReference type="InterPro" id="IPR008554">
    <property type="entry name" value="Glutaredoxin-like"/>
</dbReference>
<dbReference type="AlphaFoldDB" id="A0A0F5I7T1"/>
<dbReference type="PANTHER" id="PTHR33558:SF1">
    <property type="entry name" value="GLUTAREDOXIN-LIKE PROTEIN C5ORF63 HOMOLOG"/>
    <property type="match status" value="1"/>
</dbReference>
<dbReference type="Pfam" id="PF05768">
    <property type="entry name" value="Glrx-like"/>
    <property type="match status" value="1"/>
</dbReference>